<keyword evidence="2" id="KW-1185">Reference proteome</keyword>
<dbReference type="RefSeq" id="WP_154309894.1">
    <property type="nucleotide sequence ID" value="NZ_WKKI01000111.1"/>
</dbReference>
<evidence type="ECO:0000313" key="1">
    <source>
        <dbReference type="EMBL" id="MRX74445.1"/>
    </source>
</evidence>
<reference evidence="1 2" key="1">
    <citation type="submission" date="2019-11" db="EMBL/GenBank/DDBJ databases">
        <title>Bacillus lacus genome.</title>
        <authorList>
            <person name="Allen C.J."/>
            <person name="Newman J.D."/>
        </authorList>
    </citation>
    <scope>NUCLEOTIDE SEQUENCE [LARGE SCALE GENOMIC DNA]</scope>
    <source>
        <strain evidence="1 2">KCTC 33946</strain>
    </source>
</reference>
<evidence type="ECO:0000313" key="2">
    <source>
        <dbReference type="Proteomes" id="UP000448867"/>
    </source>
</evidence>
<accession>A0A7X2J300</accession>
<sequence length="110" mass="13357">MKKDILQTKELYKQLMTILNKESDNEVNYIINQLENGLKLIDEYIYNQPEEKNDLNQLYLQLTEIYKNINQPRVGLSDYFIWKDDYDERMKANESLDSIKDSLYKLFKDY</sequence>
<gene>
    <name evidence="1" type="ORF">GJU40_20260</name>
</gene>
<dbReference type="OrthoDB" id="2003057at2"/>
<dbReference type="EMBL" id="WKKI01000111">
    <property type="protein sequence ID" value="MRX74445.1"/>
    <property type="molecule type" value="Genomic_DNA"/>
</dbReference>
<dbReference type="Proteomes" id="UP000448867">
    <property type="component" value="Unassembled WGS sequence"/>
</dbReference>
<organism evidence="1 2">
    <name type="scientific">Metabacillus lacus</name>
    <dbReference type="NCBI Taxonomy" id="1983721"/>
    <lineage>
        <taxon>Bacteria</taxon>
        <taxon>Bacillati</taxon>
        <taxon>Bacillota</taxon>
        <taxon>Bacilli</taxon>
        <taxon>Bacillales</taxon>
        <taxon>Bacillaceae</taxon>
        <taxon>Metabacillus</taxon>
    </lineage>
</organism>
<proteinExistence type="predicted"/>
<comment type="caution">
    <text evidence="1">The sequence shown here is derived from an EMBL/GenBank/DDBJ whole genome shotgun (WGS) entry which is preliminary data.</text>
</comment>
<dbReference type="AlphaFoldDB" id="A0A7X2J300"/>
<protein>
    <submittedName>
        <fullName evidence="1">Uncharacterized protein</fullName>
    </submittedName>
</protein>
<name>A0A7X2J300_9BACI</name>